<dbReference type="NCBIfam" id="TIGR02099">
    <property type="entry name" value="YhdP family protein"/>
    <property type="match status" value="1"/>
</dbReference>
<keyword evidence="1" id="KW-0472">Membrane</keyword>
<dbReference type="PANTHER" id="PTHR38690:SF1">
    <property type="entry name" value="PROTEASE"/>
    <property type="match status" value="1"/>
</dbReference>
<dbReference type="Proteomes" id="UP000218676">
    <property type="component" value="Chromosome 1"/>
</dbReference>
<evidence type="ECO:0000313" key="4">
    <source>
        <dbReference type="EMBL" id="QOD56820.1"/>
    </source>
</evidence>
<evidence type="ECO:0000259" key="2">
    <source>
        <dbReference type="Pfam" id="PF13116"/>
    </source>
</evidence>
<feature type="domain" description="YhdP central" evidence="2">
    <location>
        <begin position="1"/>
        <end position="1277"/>
    </location>
</feature>
<reference evidence="4 6" key="3">
    <citation type="submission" date="2020-09" db="EMBL/GenBank/DDBJ databases">
        <title>Complete, closed and curated genome sequences of Photobacterium damselae subsp. piscicida isolates from Australia indicate localised evolution and additional plasmid-borne pathogenicity mechanisms.</title>
        <authorList>
            <person name="Baseggio L."/>
            <person name="Silayeva O."/>
            <person name="Buller N."/>
            <person name="Landos M."/>
            <person name="Engelstaedter J."/>
            <person name="Barnes A.C."/>
        </authorList>
    </citation>
    <scope>NUCLEOTIDE SEQUENCE [LARGE SCALE GENOMIC DNA]</scope>
    <source>
        <strain evidence="4 6">AS-16-0540-1</strain>
    </source>
</reference>
<organism evidence="4 6">
    <name type="scientific">Photobacterium damsela subsp. piscicida</name>
    <name type="common">Pasteurella piscicida</name>
    <dbReference type="NCBI Taxonomy" id="38294"/>
    <lineage>
        <taxon>Bacteria</taxon>
        <taxon>Pseudomonadati</taxon>
        <taxon>Pseudomonadota</taxon>
        <taxon>Gammaproteobacteria</taxon>
        <taxon>Vibrionales</taxon>
        <taxon>Vibrionaceae</taxon>
        <taxon>Photobacterium</taxon>
    </lineage>
</organism>
<reference evidence="3" key="1">
    <citation type="journal article" date="2017" name="Genome Announc.">
        <title>Whole-Genome Sequence of Photobacterium damselae subsp. piscicida Strain 91-197, Isolated from Hybrid Striped Bass (Morone sp.) in the United States.</title>
        <authorList>
            <person name="Teru Y."/>
            <person name="Hikima J."/>
            <person name="Kono T."/>
            <person name="Sakai M."/>
            <person name="Takano T."/>
            <person name="Hawke J.P."/>
            <person name="Takeyama H."/>
            <person name="Aoki T."/>
        </authorList>
    </citation>
    <scope>NUCLEOTIDE SEQUENCE</scope>
    <source>
        <strain evidence="3">91-197</strain>
    </source>
</reference>
<dbReference type="RefSeq" id="WP_086957293.1">
    <property type="nucleotide sequence ID" value="NZ_AP018045.1"/>
</dbReference>
<dbReference type="EMBL" id="CP061854">
    <property type="protein sequence ID" value="QOD56820.1"/>
    <property type="molecule type" value="Genomic_DNA"/>
</dbReference>
<keyword evidence="1" id="KW-1133">Transmembrane helix</keyword>
<dbReference type="EMBL" id="AP018045">
    <property type="protein sequence ID" value="BAX54280.1"/>
    <property type="molecule type" value="Genomic_DNA"/>
</dbReference>
<gene>
    <name evidence="4" type="ORF">IC627_01705</name>
    <name evidence="3" type="ORF">PDPUS_1_02906</name>
</gene>
<accession>A0A1V1V611</accession>
<evidence type="ECO:0000313" key="6">
    <source>
        <dbReference type="Proteomes" id="UP000516656"/>
    </source>
</evidence>
<sequence length="1294" mass="143448">MTSIPTKLARALLWLIVGGAVFSAITITGLRVTLPYIDRYQPQLTAWAEQQIGLPISVGTVNGRWFNAGPEFTLSNVALYREDSTQQIVSIGQVSVALNFWQSLLQAKPVFKDIEINQLKVDLTQLPKQQKTQKKQTKSWAEKLEQLFLVRLDRFTLQHSQITLYTPSGKSQQLDISDLNWRNNTGHHLAEGTVSIANSHLSRLKVMADFSEQGDLSSITGQFYVQASKLAVTPWLHQTFANIADIKNSEVSFESWINVKQGLIEQSTLALGPIDIAWQQNQVSHQFKLKRGVVSLAPLNTEPSSNQWYISTHDFAVTTDGQSWPQLNLQANVNLDRQYQLQDWKLQIADLDLARLRPLLGLFPQELPAIKTVTAMKPQGLISQLRVSDKQGQQPQFSADFSHVAIKQWQLIPGIHKLNGQVSGSLQQGKVQLSLTDDQLPYQGVFQAPLNIKQANVTGYWQIDKDGSWRLWSDHLAVTTPDLAANGIFRLDFPYQQPAWLSFYGDVDVKNAGATWRYLPIPALGSELTDYLSRAIRGGEAKGAKLLWYGALQDFPYSHHNGIFQVDVPLKKARFIFDTAWPELTDLQLDLVFKNDWMYLDSHHVKTMGAVGSRVTGASKLASDGHLKLDIDVAADGSAVRDYMLATPLVDSVGAALTTVQVSGPVSSQFSLDIPYDGSQVGVTGYALLNKNRVALQTPNIELDNVSGKLNFHDDKILAQGFSGRLLQQPIDLSFSSANQDDGYQVLVDLAGDWRLSPLQKQWQDPLLEQVFGRSQWQSHVAVHLNDTGFGYDVDLKAGLANIISKLPYPLAYIAAPKQQQYVTVKAQGDKEKVDVTAQLPDMNYQMRLNLQTNEPHIVASYAAIGKKQLLPWPLLGQRIDINSEQVNLDDWLDVLSSINRSFVQAKQQGEPRAVPSIPLPTQINGQVKQLIIGQMPWHDVTLTARRSGTNWHGNLASREATGTVNWYAPNQLNINLKRLFLTIPELDKSHKLFREPYKITSQPFQVSAQDRAVMRAMPNINLSIADAWLQGDRLGKVEGQLLKNGSSLTLPKFSVTTGAMALNMQGAWQIKGNTSTTQLSAKIKGEDSTDLMGRLGISGGIQDASFKTNLSASWQGTPWQIRRETLTGQVKMKTGKGIISGVGGAGRLLGLFSIDSIIRKMQLDFSGIFENGLAFDYIKGSGDIKNGIFTTKDLTMKALAGDMTIKGQANLVKETVDANVKFIPDFTSGIPVLTAFAVAPQTALYVFAISTALSPVLDVFTQVNYYVHGKIDDPVVTERSRFQGEYKLPETKQ</sequence>
<feature type="transmembrane region" description="Helical" evidence="1">
    <location>
        <begin position="12"/>
        <end position="34"/>
    </location>
</feature>
<evidence type="ECO:0000256" key="1">
    <source>
        <dbReference type="SAM" id="Phobius"/>
    </source>
</evidence>
<proteinExistence type="predicted"/>
<evidence type="ECO:0000313" key="5">
    <source>
        <dbReference type="Proteomes" id="UP000218676"/>
    </source>
</evidence>
<dbReference type="InterPro" id="IPR025263">
    <property type="entry name" value="YhdP_central"/>
</dbReference>
<reference evidence="5" key="2">
    <citation type="submission" date="2017-05" db="EMBL/GenBank/DDBJ databases">
        <title>Whole genome sequence of fish pathogenic bacteria, Photobacterium damselae subsp. piscicida, strain 91-197, isolated from hybrid striped bass (Morone sp.) in USA.</title>
        <authorList>
            <person name="Teru Y."/>
            <person name="Hikima J."/>
            <person name="Kono T."/>
            <person name="Sakai M."/>
            <person name="Takano T."/>
            <person name="Hawke J.P."/>
            <person name="Takeyama H."/>
            <person name="Aoki T."/>
        </authorList>
    </citation>
    <scope>NUCLEOTIDE SEQUENCE [LARGE SCALE GENOMIC DNA]</scope>
    <source>
        <strain evidence="5">91-197</strain>
    </source>
</reference>
<dbReference type="PANTHER" id="PTHR38690">
    <property type="entry name" value="PROTEASE-RELATED"/>
    <property type="match status" value="1"/>
</dbReference>
<keyword evidence="1" id="KW-0812">Transmembrane</keyword>
<dbReference type="Pfam" id="PF13116">
    <property type="entry name" value="YhdP"/>
    <property type="match status" value="1"/>
</dbReference>
<dbReference type="InterPro" id="IPR011836">
    <property type="entry name" value="YhdP"/>
</dbReference>
<dbReference type="Proteomes" id="UP000516656">
    <property type="component" value="Chromosome 1"/>
</dbReference>
<protein>
    <submittedName>
        <fullName evidence="4">TIGR02099 family protein</fullName>
    </submittedName>
</protein>
<name>A0A1V1V611_PHODP</name>
<evidence type="ECO:0000313" key="3">
    <source>
        <dbReference type="EMBL" id="BAX54280.1"/>
    </source>
</evidence>